<proteinExistence type="predicted"/>
<accession>A0A699TC84</accession>
<protein>
    <recommendedName>
        <fullName evidence="2">Reverse transcriptase domain-containing protein</fullName>
    </recommendedName>
</protein>
<dbReference type="EMBL" id="BKCJ011229048">
    <property type="protein sequence ID" value="GFD07058.1"/>
    <property type="molecule type" value="Genomic_DNA"/>
</dbReference>
<feature type="non-terminal residue" evidence="1">
    <location>
        <position position="95"/>
    </location>
</feature>
<evidence type="ECO:0008006" key="2">
    <source>
        <dbReference type="Google" id="ProtNLM"/>
    </source>
</evidence>
<feature type="non-terminal residue" evidence="1">
    <location>
        <position position="1"/>
    </location>
</feature>
<organism evidence="1">
    <name type="scientific">Tanacetum cinerariifolium</name>
    <name type="common">Dalmatian daisy</name>
    <name type="synonym">Chrysanthemum cinerariifolium</name>
    <dbReference type="NCBI Taxonomy" id="118510"/>
    <lineage>
        <taxon>Eukaryota</taxon>
        <taxon>Viridiplantae</taxon>
        <taxon>Streptophyta</taxon>
        <taxon>Embryophyta</taxon>
        <taxon>Tracheophyta</taxon>
        <taxon>Spermatophyta</taxon>
        <taxon>Magnoliopsida</taxon>
        <taxon>eudicotyledons</taxon>
        <taxon>Gunneridae</taxon>
        <taxon>Pentapetalae</taxon>
        <taxon>asterids</taxon>
        <taxon>campanulids</taxon>
        <taxon>Asterales</taxon>
        <taxon>Asteraceae</taxon>
        <taxon>Asteroideae</taxon>
        <taxon>Anthemideae</taxon>
        <taxon>Anthemidinae</taxon>
        <taxon>Tanacetum</taxon>
    </lineage>
</organism>
<name>A0A699TC84_TANCI</name>
<gene>
    <name evidence="1" type="ORF">Tci_879027</name>
</gene>
<reference evidence="1" key="1">
    <citation type="journal article" date="2019" name="Sci. Rep.">
        <title>Draft genome of Tanacetum cinerariifolium, the natural source of mosquito coil.</title>
        <authorList>
            <person name="Yamashiro T."/>
            <person name="Shiraishi A."/>
            <person name="Satake H."/>
            <person name="Nakayama K."/>
        </authorList>
    </citation>
    <scope>NUCLEOTIDE SEQUENCE</scope>
</reference>
<dbReference type="AlphaFoldDB" id="A0A699TC84"/>
<comment type="caution">
    <text evidence="1">The sequence shown here is derived from an EMBL/GenBank/DDBJ whole genome shotgun (WGS) entry which is preliminary data.</text>
</comment>
<sequence length="95" mass="10691">IAITFDLPTEEPEDTLRMRDEHLNTILATESDEFIKSSVENLVPSPSESEDLSDSECDVPACDNFTIFFNLLFDADDDFSSSDDESFSDEDISKK</sequence>
<evidence type="ECO:0000313" key="1">
    <source>
        <dbReference type="EMBL" id="GFD07058.1"/>
    </source>
</evidence>